<comment type="caution">
    <text evidence="2">The sequence shown here is derived from an EMBL/GenBank/DDBJ whole genome shotgun (WGS) entry which is preliminary data.</text>
</comment>
<organism evidence="2 3">
    <name type="scientific">Ambrosia artemisiifolia</name>
    <name type="common">Common ragweed</name>
    <dbReference type="NCBI Taxonomy" id="4212"/>
    <lineage>
        <taxon>Eukaryota</taxon>
        <taxon>Viridiplantae</taxon>
        <taxon>Streptophyta</taxon>
        <taxon>Embryophyta</taxon>
        <taxon>Tracheophyta</taxon>
        <taxon>Spermatophyta</taxon>
        <taxon>Magnoliopsida</taxon>
        <taxon>eudicotyledons</taxon>
        <taxon>Gunneridae</taxon>
        <taxon>Pentapetalae</taxon>
        <taxon>asterids</taxon>
        <taxon>campanulids</taxon>
        <taxon>Asterales</taxon>
        <taxon>Asteraceae</taxon>
        <taxon>Asteroideae</taxon>
        <taxon>Heliantheae alliance</taxon>
        <taxon>Heliantheae</taxon>
        <taxon>Ambrosia</taxon>
    </lineage>
</organism>
<sequence length="103" mass="11807">MSLWQTRDTTDDYNHWKTIRGRPRSTTLNTEVTSTSDNPFQAALTSCHQTSDTNHVIQDLAAVCEFCGALFWLTGTKFTLQSQTRHEPSTLQSSVMQRTNYYK</sequence>
<dbReference type="EMBL" id="JAMZMK010006739">
    <property type="protein sequence ID" value="KAI7747525.1"/>
    <property type="molecule type" value="Genomic_DNA"/>
</dbReference>
<protein>
    <submittedName>
        <fullName evidence="2">Uncharacterized protein</fullName>
    </submittedName>
</protein>
<reference evidence="2" key="1">
    <citation type="submission" date="2022-06" db="EMBL/GenBank/DDBJ databases">
        <title>Uncovering the hologenomic basis of an extraordinary plant invasion.</title>
        <authorList>
            <person name="Bieker V.C."/>
            <person name="Martin M.D."/>
            <person name="Gilbert T."/>
            <person name="Hodgins K."/>
            <person name="Battlay P."/>
            <person name="Petersen B."/>
            <person name="Wilson J."/>
        </authorList>
    </citation>
    <scope>NUCLEOTIDE SEQUENCE</scope>
    <source>
        <strain evidence="2">AA19_3_7</strain>
        <tissue evidence="2">Leaf</tissue>
    </source>
</reference>
<name>A0AAD5CUD7_AMBAR</name>
<dbReference type="Proteomes" id="UP001206925">
    <property type="component" value="Unassembled WGS sequence"/>
</dbReference>
<dbReference type="AlphaFoldDB" id="A0AAD5CUD7"/>
<feature type="region of interest" description="Disordered" evidence="1">
    <location>
        <begin position="82"/>
        <end position="103"/>
    </location>
</feature>
<proteinExistence type="predicted"/>
<evidence type="ECO:0000256" key="1">
    <source>
        <dbReference type="SAM" id="MobiDB-lite"/>
    </source>
</evidence>
<evidence type="ECO:0000313" key="3">
    <source>
        <dbReference type="Proteomes" id="UP001206925"/>
    </source>
</evidence>
<accession>A0AAD5CUD7</accession>
<keyword evidence="3" id="KW-1185">Reference proteome</keyword>
<gene>
    <name evidence="2" type="ORF">M8C21_016727</name>
</gene>
<evidence type="ECO:0000313" key="2">
    <source>
        <dbReference type="EMBL" id="KAI7747525.1"/>
    </source>
</evidence>